<dbReference type="GO" id="GO:0005768">
    <property type="term" value="C:endosome"/>
    <property type="evidence" value="ECO:0007669"/>
    <property type="project" value="TreeGrafter"/>
</dbReference>
<dbReference type="GO" id="GO:0006886">
    <property type="term" value="P:intracellular protein transport"/>
    <property type="evidence" value="ECO:0007669"/>
    <property type="project" value="InterPro"/>
</dbReference>
<dbReference type="GO" id="GO:0016197">
    <property type="term" value="P:endosomal transport"/>
    <property type="evidence" value="ECO:0007669"/>
    <property type="project" value="TreeGrafter"/>
</dbReference>
<organism evidence="2 3">
    <name type="scientific">Monilinia vaccinii-corymbosi</name>
    <dbReference type="NCBI Taxonomy" id="61207"/>
    <lineage>
        <taxon>Eukaryota</taxon>
        <taxon>Fungi</taxon>
        <taxon>Dikarya</taxon>
        <taxon>Ascomycota</taxon>
        <taxon>Pezizomycotina</taxon>
        <taxon>Leotiomycetes</taxon>
        <taxon>Helotiales</taxon>
        <taxon>Sclerotiniaceae</taxon>
        <taxon>Monilinia</taxon>
    </lineage>
</organism>
<feature type="domain" description="Vps16 N-terminal" evidence="1">
    <location>
        <begin position="94"/>
        <end position="200"/>
    </location>
</feature>
<dbReference type="PANTHER" id="PTHR12811">
    <property type="entry name" value="VACUOLAR PROTEIN SORTING VPS16"/>
    <property type="match status" value="1"/>
</dbReference>
<sequence>MGELGGQVLSKDTIVYGCVRPGPGARELRGHGMFIRRSNCDTIIINLQHATEGQVGVQRQRLKEYYVTRKPQGVVLPTDAMDPPALAARECLSEWNVHLPTCLLCTCNLALYRDETKLQTFRGSQASKSSIDLYSCAGKLIRRINWDQGPIKGLGWTEDEKLIVVTADGTVRCYYDLQGDFNQFSLGNGAEEYGVAACRYVIIIF</sequence>
<proteinExistence type="predicted"/>
<dbReference type="Pfam" id="PF04841">
    <property type="entry name" value="Vps16_N"/>
    <property type="match status" value="1"/>
</dbReference>
<accession>A0A8A3PJA0</accession>
<dbReference type="AlphaFoldDB" id="A0A8A3PJA0"/>
<evidence type="ECO:0000259" key="1">
    <source>
        <dbReference type="Pfam" id="PF04841"/>
    </source>
</evidence>
<dbReference type="Proteomes" id="UP000672032">
    <property type="component" value="Chromosome 5"/>
</dbReference>
<protein>
    <recommendedName>
        <fullName evidence="1">Vps16 N-terminal domain-containing protein</fullName>
    </recommendedName>
</protein>
<gene>
    <name evidence="2" type="ORF">DSL72_007925</name>
</gene>
<name>A0A8A3PJA0_9HELO</name>
<evidence type="ECO:0000313" key="2">
    <source>
        <dbReference type="EMBL" id="QSZ35061.1"/>
    </source>
</evidence>
<dbReference type="InterPro" id="IPR006926">
    <property type="entry name" value="Vps16_N"/>
</dbReference>
<dbReference type="GO" id="GO:0003779">
    <property type="term" value="F:actin binding"/>
    <property type="evidence" value="ECO:0007669"/>
    <property type="project" value="TreeGrafter"/>
</dbReference>
<dbReference type="OrthoDB" id="1792at2759"/>
<dbReference type="EMBL" id="CP063409">
    <property type="protein sequence ID" value="QSZ35061.1"/>
    <property type="molecule type" value="Genomic_DNA"/>
</dbReference>
<dbReference type="GO" id="GO:0042144">
    <property type="term" value="P:vacuole fusion, non-autophagic"/>
    <property type="evidence" value="ECO:0007669"/>
    <property type="project" value="TreeGrafter"/>
</dbReference>
<dbReference type="PANTHER" id="PTHR12811:SF0">
    <property type="entry name" value="VACUOLAR PROTEIN SORTING-ASSOCIATED PROTEIN 16 HOMOLOG"/>
    <property type="match status" value="1"/>
</dbReference>
<dbReference type="GO" id="GO:0030897">
    <property type="term" value="C:HOPS complex"/>
    <property type="evidence" value="ECO:0007669"/>
    <property type="project" value="TreeGrafter"/>
</dbReference>
<dbReference type="InterPro" id="IPR016534">
    <property type="entry name" value="VPS16"/>
</dbReference>
<keyword evidence="3" id="KW-1185">Reference proteome</keyword>
<evidence type="ECO:0000313" key="3">
    <source>
        <dbReference type="Proteomes" id="UP000672032"/>
    </source>
</evidence>
<reference evidence="2" key="1">
    <citation type="submission" date="2020-10" db="EMBL/GenBank/DDBJ databases">
        <title>Genome Sequence of Monilinia vaccinii-corymbosi Sheds Light on Mummy Berry Disease Infection of Blueberry and Mating Type.</title>
        <authorList>
            <person name="Yow A.G."/>
            <person name="Zhang Y."/>
            <person name="Bansal K."/>
            <person name="Eacker S.M."/>
            <person name="Sullivan S."/>
            <person name="Liachko I."/>
            <person name="Cubeta M.A."/>
            <person name="Rollins J.A."/>
            <person name="Ashrafi H."/>
        </authorList>
    </citation>
    <scope>NUCLEOTIDE SEQUENCE</scope>
    <source>
        <strain evidence="2">RL-1</strain>
    </source>
</reference>